<keyword evidence="1" id="KW-0472">Membrane</keyword>
<dbReference type="InterPro" id="IPR027948">
    <property type="entry name" value="DUF4436"/>
</dbReference>
<keyword evidence="1" id="KW-0812">Transmembrane</keyword>
<dbReference type="Proteomes" id="UP000256269">
    <property type="component" value="Unassembled WGS sequence"/>
</dbReference>
<evidence type="ECO:0000313" key="3">
    <source>
        <dbReference type="Proteomes" id="UP000256269"/>
    </source>
</evidence>
<name>A0A3E0GT49_9PSEU</name>
<dbReference type="EMBL" id="QUNO01000032">
    <property type="protein sequence ID" value="REH26456.1"/>
    <property type="molecule type" value="Genomic_DNA"/>
</dbReference>
<dbReference type="Pfam" id="PF14494">
    <property type="entry name" value="DUF4436"/>
    <property type="match status" value="1"/>
</dbReference>
<accession>A0A3E0GT49</accession>
<evidence type="ECO:0000256" key="1">
    <source>
        <dbReference type="SAM" id="Phobius"/>
    </source>
</evidence>
<dbReference type="AlphaFoldDB" id="A0A3E0GT49"/>
<keyword evidence="1" id="KW-1133">Transmembrane helix</keyword>
<feature type="transmembrane region" description="Helical" evidence="1">
    <location>
        <begin position="230"/>
        <end position="252"/>
    </location>
</feature>
<reference evidence="2 3" key="1">
    <citation type="submission" date="2018-08" db="EMBL/GenBank/DDBJ databases">
        <title>Genomic Encyclopedia of Archaeal and Bacterial Type Strains, Phase II (KMG-II): from individual species to whole genera.</title>
        <authorList>
            <person name="Goeker M."/>
        </authorList>
    </citation>
    <scope>NUCLEOTIDE SEQUENCE [LARGE SCALE GENOMIC DNA]</scope>
    <source>
        <strain evidence="2 3">DSM 45791</strain>
    </source>
</reference>
<feature type="transmembrane region" description="Helical" evidence="1">
    <location>
        <begin position="198"/>
        <end position="223"/>
    </location>
</feature>
<comment type="caution">
    <text evidence="2">The sequence shown here is derived from an EMBL/GenBank/DDBJ whole genome shotgun (WGS) entry which is preliminary data.</text>
</comment>
<protein>
    <submittedName>
        <fullName evidence="2">Uncharacterized protein DUF4436</fullName>
    </submittedName>
</protein>
<gene>
    <name evidence="2" type="ORF">BCF44_13227</name>
</gene>
<feature type="transmembrane region" description="Helical" evidence="1">
    <location>
        <begin position="264"/>
        <end position="286"/>
    </location>
</feature>
<evidence type="ECO:0000313" key="2">
    <source>
        <dbReference type="EMBL" id="REH26456.1"/>
    </source>
</evidence>
<keyword evidence="3" id="KW-1185">Reference proteome</keyword>
<feature type="transmembrane region" description="Helical" evidence="1">
    <location>
        <begin position="20"/>
        <end position="43"/>
    </location>
</feature>
<proteinExistence type="predicted"/>
<organism evidence="2 3">
    <name type="scientific">Kutzneria buriramensis</name>
    <dbReference type="NCBI Taxonomy" id="1045776"/>
    <lineage>
        <taxon>Bacteria</taxon>
        <taxon>Bacillati</taxon>
        <taxon>Actinomycetota</taxon>
        <taxon>Actinomycetes</taxon>
        <taxon>Pseudonocardiales</taxon>
        <taxon>Pseudonocardiaceae</taxon>
        <taxon>Kutzneria</taxon>
    </lineage>
</organism>
<sequence length="298" mass="31788">MARKVDMSEESTAGPRRRRWLWVAVPAVLALGITAASLSVYFAERAQSQSQQVLGDAGSADRVDVLFYVQKLDPVSQTLSAQVSIDPKGRLADSDGNPAKDITVHLAAFKGDTLTFKAAKFPTVNDVQVPLSDGVITDYPFDSYKVDFAFYAESAGDTAPVAVTFASGDTFFALNPRDSKTTDGVFTFSADAGRTAGMFAFAVFIMLFMWCLSVAAVIAATFAIAGRHGLLWPSMSFMGALLFALVPLRNAVPGGPPIGSVIDFAAFFIAEALISLSLICTVVIGYRVELRKRAEAAA</sequence>